<dbReference type="SUPFAM" id="SSF54975">
    <property type="entry name" value="Acylphosphatase/BLUF domain-like"/>
    <property type="match status" value="1"/>
</dbReference>
<dbReference type="PROSITE" id="PS50925">
    <property type="entry name" value="BLUF"/>
    <property type="match status" value="1"/>
</dbReference>
<comment type="caution">
    <text evidence="2">The sequence shown here is derived from an EMBL/GenBank/DDBJ whole genome shotgun (WGS) entry which is preliminary data.</text>
</comment>
<gene>
    <name evidence="2" type="primary">ycgF_6</name>
    <name evidence="2" type="ORF">GALL_340880</name>
</gene>
<evidence type="ECO:0000259" key="1">
    <source>
        <dbReference type="PROSITE" id="PS50925"/>
    </source>
</evidence>
<sequence length="138" mass="15790">MSYHQLIYSSLPVVDVTESLLLEILDSAQPKNSDVGITGLLAFHNGRFIQLLEGSEEAVNRLYQVIRSDPRHTDLKLELNIKTAQRSVPSWNMGFTSSRNFDVTITGRNYYFPWSFVKGMCEMMRGEVDKKFLQLLNA</sequence>
<evidence type="ECO:0000313" key="2">
    <source>
        <dbReference type="EMBL" id="OIQ84093.1"/>
    </source>
</evidence>
<protein>
    <submittedName>
        <fullName evidence="2">Blue light-and temperature-regulated antirepressor YcgF</fullName>
    </submittedName>
</protein>
<dbReference type="Gene3D" id="3.30.70.100">
    <property type="match status" value="1"/>
</dbReference>
<dbReference type="GO" id="GO:0009882">
    <property type="term" value="F:blue light photoreceptor activity"/>
    <property type="evidence" value="ECO:0007669"/>
    <property type="project" value="InterPro"/>
</dbReference>
<dbReference type="GO" id="GO:0071949">
    <property type="term" value="F:FAD binding"/>
    <property type="evidence" value="ECO:0007669"/>
    <property type="project" value="InterPro"/>
</dbReference>
<dbReference type="Pfam" id="PF04940">
    <property type="entry name" value="BLUF"/>
    <property type="match status" value="1"/>
</dbReference>
<dbReference type="InterPro" id="IPR036046">
    <property type="entry name" value="Acylphosphatase-like_dom_sf"/>
</dbReference>
<proteinExistence type="predicted"/>
<dbReference type="EMBL" id="MLJW01000646">
    <property type="protein sequence ID" value="OIQ84093.1"/>
    <property type="molecule type" value="Genomic_DNA"/>
</dbReference>
<feature type="domain" description="BLUF" evidence="1">
    <location>
        <begin position="3"/>
        <end position="94"/>
    </location>
</feature>
<name>A0A1J5R7G0_9ZZZZ</name>
<dbReference type="SMART" id="SM01034">
    <property type="entry name" value="BLUF"/>
    <property type="match status" value="1"/>
</dbReference>
<dbReference type="InterPro" id="IPR007024">
    <property type="entry name" value="BLUF_domain"/>
</dbReference>
<reference evidence="2" key="1">
    <citation type="submission" date="2016-10" db="EMBL/GenBank/DDBJ databases">
        <title>Sequence of Gallionella enrichment culture.</title>
        <authorList>
            <person name="Poehlein A."/>
            <person name="Muehling M."/>
            <person name="Daniel R."/>
        </authorList>
    </citation>
    <scope>NUCLEOTIDE SEQUENCE</scope>
</reference>
<dbReference type="AlphaFoldDB" id="A0A1J5R7G0"/>
<organism evidence="2">
    <name type="scientific">mine drainage metagenome</name>
    <dbReference type="NCBI Taxonomy" id="410659"/>
    <lineage>
        <taxon>unclassified sequences</taxon>
        <taxon>metagenomes</taxon>
        <taxon>ecological metagenomes</taxon>
    </lineage>
</organism>
<accession>A0A1J5R7G0</accession>